<dbReference type="OrthoDB" id="348291at2759"/>
<dbReference type="VEuPathDB" id="ToxoDB:ETH2_1404000"/>
<dbReference type="VEuPathDB" id="ToxoDB:ETH_00036840"/>
<evidence type="ECO:0000313" key="1">
    <source>
        <dbReference type="EMBL" id="CDJ39454.1"/>
    </source>
</evidence>
<dbReference type="RefSeq" id="XP_013230209.1">
    <property type="nucleotide sequence ID" value="XM_013374755.1"/>
</dbReference>
<dbReference type="Proteomes" id="UP000030747">
    <property type="component" value="Unassembled WGS sequence"/>
</dbReference>
<evidence type="ECO:0000313" key="2">
    <source>
        <dbReference type="Proteomes" id="UP000030747"/>
    </source>
</evidence>
<sequence>MDAAPSFYSSSSSSSISLLQRVITAEELAADTRKFAAFQWAIGIGEAQQILCRPEEDAAAATAAAADAEQQQQEKPTIKFRGWEAVSEVAAATAAAAAAAAEEFAS</sequence>
<keyword evidence="2" id="KW-1185">Reference proteome</keyword>
<organism evidence="1 2">
    <name type="scientific">Eimeria tenella</name>
    <name type="common">Coccidian parasite</name>
    <dbReference type="NCBI Taxonomy" id="5802"/>
    <lineage>
        <taxon>Eukaryota</taxon>
        <taxon>Sar</taxon>
        <taxon>Alveolata</taxon>
        <taxon>Apicomplexa</taxon>
        <taxon>Conoidasida</taxon>
        <taxon>Coccidia</taxon>
        <taxon>Eucoccidiorida</taxon>
        <taxon>Eimeriorina</taxon>
        <taxon>Eimeriidae</taxon>
        <taxon>Eimeria</taxon>
    </lineage>
</organism>
<name>U6KSX1_EIMTE</name>
<protein>
    <submittedName>
        <fullName evidence="1">Uncharacterized protein</fullName>
    </submittedName>
</protein>
<reference evidence="1" key="2">
    <citation type="submission" date="2013-10" db="EMBL/GenBank/DDBJ databases">
        <authorList>
            <person name="Aslett M."/>
        </authorList>
    </citation>
    <scope>NUCLEOTIDE SEQUENCE [LARGE SCALE GENOMIC DNA]</scope>
    <source>
        <strain evidence="1">Houghton</strain>
    </source>
</reference>
<accession>U6KSX1</accession>
<dbReference type="AlphaFoldDB" id="U6KSX1"/>
<dbReference type="GeneID" id="25256409"/>
<proteinExistence type="predicted"/>
<dbReference type="EMBL" id="HG674418">
    <property type="protein sequence ID" value="CDJ39454.1"/>
    <property type="molecule type" value="Genomic_DNA"/>
</dbReference>
<gene>
    <name evidence="1" type="ORF">ETH_00036840</name>
</gene>
<reference evidence="1" key="1">
    <citation type="submission" date="2013-10" db="EMBL/GenBank/DDBJ databases">
        <title>Genomic analysis of the causative agents of coccidiosis in chickens.</title>
        <authorList>
            <person name="Reid A.J."/>
            <person name="Blake D."/>
            <person name="Billington K."/>
            <person name="Browne H."/>
            <person name="Dunn M."/>
            <person name="Hung S."/>
            <person name="Kawahara F."/>
            <person name="Miranda-Saavedra D."/>
            <person name="Mourier T."/>
            <person name="Nagra H."/>
            <person name="Otto T.D."/>
            <person name="Rawlings N."/>
            <person name="Sanchez A."/>
            <person name="Sanders M."/>
            <person name="Subramaniam C."/>
            <person name="Tay Y."/>
            <person name="Dear P."/>
            <person name="Doerig C."/>
            <person name="Gruber A."/>
            <person name="Parkinson J."/>
            <person name="Shirley M."/>
            <person name="Wan K.L."/>
            <person name="Berriman M."/>
            <person name="Tomley F."/>
            <person name="Pain A."/>
        </authorList>
    </citation>
    <scope>NUCLEOTIDE SEQUENCE [LARGE SCALE GENOMIC DNA]</scope>
    <source>
        <strain evidence="1">Houghton</strain>
    </source>
</reference>